<accession>A0A0C3FYX2</accession>
<sequence>MIDPEAVRKDRGFSDLEASTCWRLCLLSILPSAAYSNAAIPRKKNTIRCPRLSPVKSYTTTTPSSFQSRRPHTLINLSKYLPQPENGTRKRRELCPI</sequence>
<name>A0A0C3FYX2_PILCF</name>
<feature type="non-terminal residue" evidence="1">
    <location>
        <position position="97"/>
    </location>
</feature>
<keyword evidence="2" id="KW-1185">Reference proteome</keyword>
<reference evidence="2" key="2">
    <citation type="submission" date="2015-01" db="EMBL/GenBank/DDBJ databases">
        <title>Evolutionary Origins and Diversification of the Mycorrhizal Mutualists.</title>
        <authorList>
            <consortium name="DOE Joint Genome Institute"/>
            <consortium name="Mycorrhizal Genomics Consortium"/>
            <person name="Kohler A."/>
            <person name="Kuo A."/>
            <person name="Nagy L.G."/>
            <person name="Floudas D."/>
            <person name="Copeland A."/>
            <person name="Barry K.W."/>
            <person name="Cichocki N."/>
            <person name="Veneault-Fourrey C."/>
            <person name="LaButti K."/>
            <person name="Lindquist E.A."/>
            <person name="Lipzen A."/>
            <person name="Lundell T."/>
            <person name="Morin E."/>
            <person name="Murat C."/>
            <person name="Riley R."/>
            <person name="Ohm R."/>
            <person name="Sun H."/>
            <person name="Tunlid A."/>
            <person name="Henrissat B."/>
            <person name="Grigoriev I.V."/>
            <person name="Hibbett D.S."/>
            <person name="Martin F."/>
        </authorList>
    </citation>
    <scope>NUCLEOTIDE SEQUENCE [LARGE SCALE GENOMIC DNA]</scope>
    <source>
        <strain evidence="2">F 1598</strain>
    </source>
</reference>
<dbReference type="HOGENOM" id="CLU_2352327_0_0_1"/>
<gene>
    <name evidence="1" type="ORF">PILCRDRAFT_819109</name>
</gene>
<evidence type="ECO:0000313" key="2">
    <source>
        <dbReference type="Proteomes" id="UP000054166"/>
    </source>
</evidence>
<dbReference type="AlphaFoldDB" id="A0A0C3FYX2"/>
<organism evidence="1 2">
    <name type="scientific">Piloderma croceum (strain F 1598)</name>
    <dbReference type="NCBI Taxonomy" id="765440"/>
    <lineage>
        <taxon>Eukaryota</taxon>
        <taxon>Fungi</taxon>
        <taxon>Dikarya</taxon>
        <taxon>Basidiomycota</taxon>
        <taxon>Agaricomycotina</taxon>
        <taxon>Agaricomycetes</taxon>
        <taxon>Agaricomycetidae</taxon>
        <taxon>Atheliales</taxon>
        <taxon>Atheliaceae</taxon>
        <taxon>Piloderma</taxon>
    </lineage>
</organism>
<dbReference type="EMBL" id="KN832990">
    <property type="protein sequence ID" value="KIM83491.1"/>
    <property type="molecule type" value="Genomic_DNA"/>
</dbReference>
<protein>
    <submittedName>
        <fullName evidence="1">Uncharacterized protein</fullName>
    </submittedName>
</protein>
<dbReference type="InParanoid" id="A0A0C3FYX2"/>
<reference evidence="1 2" key="1">
    <citation type="submission" date="2014-04" db="EMBL/GenBank/DDBJ databases">
        <authorList>
            <consortium name="DOE Joint Genome Institute"/>
            <person name="Kuo A."/>
            <person name="Tarkka M."/>
            <person name="Buscot F."/>
            <person name="Kohler A."/>
            <person name="Nagy L.G."/>
            <person name="Floudas D."/>
            <person name="Copeland A."/>
            <person name="Barry K.W."/>
            <person name="Cichocki N."/>
            <person name="Veneault-Fourrey C."/>
            <person name="LaButti K."/>
            <person name="Lindquist E.A."/>
            <person name="Lipzen A."/>
            <person name="Lundell T."/>
            <person name="Morin E."/>
            <person name="Murat C."/>
            <person name="Sun H."/>
            <person name="Tunlid A."/>
            <person name="Henrissat B."/>
            <person name="Grigoriev I.V."/>
            <person name="Hibbett D.S."/>
            <person name="Martin F."/>
            <person name="Nordberg H.P."/>
            <person name="Cantor M.N."/>
            <person name="Hua S.X."/>
        </authorList>
    </citation>
    <scope>NUCLEOTIDE SEQUENCE [LARGE SCALE GENOMIC DNA]</scope>
    <source>
        <strain evidence="1 2">F 1598</strain>
    </source>
</reference>
<proteinExistence type="predicted"/>
<evidence type="ECO:0000313" key="1">
    <source>
        <dbReference type="EMBL" id="KIM83491.1"/>
    </source>
</evidence>
<dbReference type="Proteomes" id="UP000054166">
    <property type="component" value="Unassembled WGS sequence"/>
</dbReference>